<sequence length="360" mass="41108">MSPKEIYEDMVDTLREDVPSYSTVKKWVAAFKLGRISTKDEHRPGRPVESVTQDNIDKIHYLVMLDRRMTVRQIEETLSIPKTTVDWMMKIVYHQDNAQSHRSLQAMAAIYDSGFELLPHAPYSPDHQSDFHLLPHLTKSLSGIHFRSNEENFVIFHADLILPLLEHALADEANLAVGEEGLVTGILGQHACGIGAGSTTGGRRNWGLQKEGSNESSTTRGKDGVERTYHKEGLLLKAKEESGRVHVCSFRKIQIVENFWSPWKMAISEPKSAHLREVLLFTFNWKKSATEAHRIHEEVYGDHALSKSQCYRWFKKFQSGDFELDNEPRGKPPQKFEDAELQALLDEDSTQMQEKLAKQL</sequence>
<evidence type="ECO:0000313" key="4">
    <source>
        <dbReference type="Proteomes" id="UP001235939"/>
    </source>
</evidence>
<dbReference type="Proteomes" id="UP001235939">
    <property type="component" value="Chromosome 20"/>
</dbReference>
<name>A0ABY6LKW7_9ARAC</name>
<organism evidence="3 4">
    <name type="scientific">Cordylochernes scorpioides</name>
    <dbReference type="NCBI Taxonomy" id="51811"/>
    <lineage>
        <taxon>Eukaryota</taxon>
        <taxon>Metazoa</taxon>
        <taxon>Ecdysozoa</taxon>
        <taxon>Arthropoda</taxon>
        <taxon>Chelicerata</taxon>
        <taxon>Arachnida</taxon>
        <taxon>Pseudoscorpiones</taxon>
        <taxon>Cheliferoidea</taxon>
        <taxon>Chernetidae</taxon>
        <taxon>Cordylochernes</taxon>
    </lineage>
</organism>
<feature type="domain" description="Mos1 transposase HTH" evidence="2">
    <location>
        <begin position="274"/>
        <end position="321"/>
    </location>
</feature>
<proteinExistence type="predicted"/>
<dbReference type="Gene3D" id="3.30.420.10">
    <property type="entry name" value="Ribonuclease H-like superfamily/Ribonuclease H"/>
    <property type="match status" value="1"/>
</dbReference>
<reference evidence="3 4" key="1">
    <citation type="submission" date="2022-01" db="EMBL/GenBank/DDBJ databases">
        <title>A chromosomal length assembly of Cordylochernes scorpioides.</title>
        <authorList>
            <person name="Zeh D."/>
            <person name="Zeh J."/>
        </authorList>
    </citation>
    <scope>NUCLEOTIDE SEQUENCE [LARGE SCALE GENOMIC DNA]</scope>
    <source>
        <strain evidence="3">IN4F17</strain>
        <tissue evidence="3">Whole Body</tissue>
    </source>
</reference>
<dbReference type="InterPro" id="IPR041426">
    <property type="entry name" value="Mos1_HTH"/>
</dbReference>
<dbReference type="InterPro" id="IPR036397">
    <property type="entry name" value="RNaseH_sf"/>
</dbReference>
<accession>A0ABY6LKW7</accession>
<protein>
    <recommendedName>
        <fullName evidence="2">Mos1 transposase HTH domain-containing protein</fullName>
    </recommendedName>
</protein>
<dbReference type="Gene3D" id="1.10.10.10">
    <property type="entry name" value="Winged helix-like DNA-binding domain superfamily/Winged helix DNA-binding domain"/>
    <property type="match status" value="1"/>
</dbReference>
<dbReference type="Pfam" id="PF17906">
    <property type="entry name" value="HTH_48"/>
    <property type="match status" value="1"/>
</dbReference>
<dbReference type="PANTHER" id="PTHR46060:SF1">
    <property type="entry name" value="MARINER MOS1 TRANSPOSASE-LIKE PROTEIN"/>
    <property type="match status" value="1"/>
</dbReference>
<dbReference type="EMBL" id="CP092882">
    <property type="protein sequence ID" value="UYV81866.1"/>
    <property type="molecule type" value="Genomic_DNA"/>
</dbReference>
<evidence type="ECO:0000313" key="3">
    <source>
        <dbReference type="EMBL" id="UYV81866.1"/>
    </source>
</evidence>
<dbReference type="PANTHER" id="PTHR46060">
    <property type="entry name" value="MARINER MOS1 TRANSPOSASE-LIKE PROTEIN"/>
    <property type="match status" value="1"/>
</dbReference>
<evidence type="ECO:0000259" key="2">
    <source>
        <dbReference type="Pfam" id="PF17906"/>
    </source>
</evidence>
<feature type="region of interest" description="Disordered" evidence="1">
    <location>
        <begin position="203"/>
        <end position="224"/>
    </location>
</feature>
<keyword evidence="4" id="KW-1185">Reference proteome</keyword>
<evidence type="ECO:0000256" key="1">
    <source>
        <dbReference type="SAM" id="MobiDB-lite"/>
    </source>
</evidence>
<dbReference type="Gene3D" id="1.10.10.1450">
    <property type="match status" value="1"/>
</dbReference>
<dbReference type="InterPro" id="IPR036388">
    <property type="entry name" value="WH-like_DNA-bd_sf"/>
</dbReference>
<gene>
    <name evidence="3" type="ORF">LAZ67_20002728</name>
</gene>
<dbReference type="InterPro" id="IPR052709">
    <property type="entry name" value="Transposase-MT_Hybrid"/>
</dbReference>